<dbReference type="CDD" id="cd00033">
    <property type="entry name" value="CCP"/>
    <property type="match status" value="3"/>
</dbReference>
<comment type="caution">
    <text evidence="4">Lacks conserved residue(s) required for the propagation of feature annotation.</text>
</comment>
<dbReference type="InterPro" id="IPR051503">
    <property type="entry name" value="ComplSys_Reg/VirEntry_Med"/>
</dbReference>
<evidence type="ECO:0000256" key="2">
    <source>
        <dbReference type="ARBA" id="ARBA00022729"/>
    </source>
</evidence>
<evidence type="ECO:0000313" key="7">
    <source>
        <dbReference type="RefSeq" id="XP_028387097.2"/>
    </source>
</evidence>
<evidence type="ECO:0000256" key="4">
    <source>
        <dbReference type="PROSITE-ProRule" id="PRU00302"/>
    </source>
</evidence>
<feature type="domain" description="Sushi" evidence="5">
    <location>
        <begin position="186"/>
        <end position="243"/>
    </location>
</feature>
<dbReference type="AlphaFoldDB" id="A0A6J2N3P8"/>
<dbReference type="PANTHER" id="PTHR45785">
    <property type="entry name" value="COMPLEMENT FACTOR H-RELATED"/>
    <property type="match status" value="1"/>
</dbReference>
<feature type="domain" description="Sushi" evidence="5">
    <location>
        <begin position="305"/>
        <end position="363"/>
    </location>
</feature>
<dbReference type="Proteomes" id="UP000504628">
    <property type="component" value="Chromosome 15"/>
</dbReference>
<sequence>MNKHPGSALKFRLTLTTAHEADSHPTEHGWDIRVDTPSGMPTMLLSLISVIVTLWVSRAHGQETTCDPPAIANGVYAPLRTKYRLEDVITYSCDHGLYPSSHGNTANCTEGGWAPPPRCSLKPCEYPEIKHGYLSWRSRYLGNFPAFVGQQFYYYCDGNYVPPTQDNWGTIICTTDGWSPDIPCLRKCVANNLEHGHSPRKEQTYLPGESVRIFCHPGYSLQNRESLVTCTENGWSPPLSCLKHCDMPLFENATPTITGKVFRPNDTLDYQCLDGYENRDGHTMGSLLCGEDGWSHLPSCFKSAEKCGPPPAVGNGDITSVPLAAYPPGSRVEYQCQAYYELQGPKYVTCSDAKWSEPPKCLDACVISEEMMEKYNIRLKWKRDNKLYSKTNDTVEFVCRSGYRQKSARSTFRVMCQEGKLTYPTCE</sequence>
<keyword evidence="2" id="KW-0732">Signal</keyword>
<keyword evidence="1 4" id="KW-0768">Sushi</keyword>
<dbReference type="FunFam" id="2.10.70.10:FF:000060">
    <property type="entry name" value="Complement inhibitory factor H"/>
    <property type="match status" value="1"/>
</dbReference>
<dbReference type="RefSeq" id="XP_028387097.2">
    <property type="nucleotide sequence ID" value="XM_028531296.2"/>
</dbReference>
<dbReference type="PROSITE" id="PS50923">
    <property type="entry name" value="SUSHI"/>
    <property type="match status" value="3"/>
</dbReference>
<name>A0A6J2N3P8_9CHIR</name>
<feature type="disulfide bond" evidence="4">
    <location>
        <begin position="307"/>
        <end position="350"/>
    </location>
</feature>
<feature type="domain" description="Sushi" evidence="5">
    <location>
        <begin position="64"/>
        <end position="121"/>
    </location>
</feature>
<dbReference type="Gene3D" id="2.10.70.10">
    <property type="entry name" value="Complement Module, domain 1"/>
    <property type="match status" value="6"/>
</dbReference>
<organism evidence="6 7">
    <name type="scientific">Phyllostomus discolor</name>
    <name type="common">pale spear-nosed bat</name>
    <dbReference type="NCBI Taxonomy" id="89673"/>
    <lineage>
        <taxon>Eukaryota</taxon>
        <taxon>Metazoa</taxon>
        <taxon>Chordata</taxon>
        <taxon>Craniata</taxon>
        <taxon>Vertebrata</taxon>
        <taxon>Euteleostomi</taxon>
        <taxon>Mammalia</taxon>
        <taxon>Eutheria</taxon>
        <taxon>Laurasiatheria</taxon>
        <taxon>Chiroptera</taxon>
        <taxon>Yangochiroptera</taxon>
        <taxon>Phyllostomidae</taxon>
        <taxon>Phyllostominae</taxon>
        <taxon>Phyllostomus</taxon>
    </lineage>
</organism>
<dbReference type="InterPro" id="IPR000436">
    <property type="entry name" value="Sushi_SCR_CCP_dom"/>
</dbReference>
<dbReference type="SMART" id="SM00032">
    <property type="entry name" value="CCP"/>
    <property type="match status" value="6"/>
</dbReference>
<accession>A0A6J2N3P8</accession>
<keyword evidence="6" id="KW-1185">Reference proteome</keyword>
<evidence type="ECO:0000259" key="5">
    <source>
        <dbReference type="PROSITE" id="PS50923"/>
    </source>
</evidence>
<dbReference type="InterPro" id="IPR035976">
    <property type="entry name" value="Sushi/SCR/CCP_sf"/>
</dbReference>
<evidence type="ECO:0000313" key="6">
    <source>
        <dbReference type="Proteomes" id="UP000504628"/>
    </source>
</evidence>
<dbReference type="SUPFAM" id="SSF57535">
    <property type="entry name" value="Complement control module/SCR domain"/>
    <property type="match status" value="6"/>
</dbReference>
<dbReference type="Pfam" id="PF00084">
    <property type="entry name" value="Sushi"/>
    <property type="match status" value="5"/>
</dbReference>
<reference evidence="7" key="1">
    <citation type="submission" date="2025-08" db="UniProtKB">
        <authorList>
            <consortium name="RefSeq"/>
        </authorList>
    </citation>
    <scope>IDENTIFICATION</scope>
    <source>
        <tissue evidence="7">Muscle</tissue>
    </source>
</reference>
<gene>
    <name evidence="7" type="primary">LOC114512472</name>
</gene>
<dbReference type="PANTHER" id="PTHR45785:SF7">
    <property type="entry name" value="COMPLEMENT FACTOR H"/>
    <property type="match status" value="1"/>
</dbReference>
<dbReference type="FunFam" id="2.10.70.10:FF:000026">
    <property type="entry name" value="Complement inhibitory factor H"/>
    <property type="match status" value="1"/>
</dbReference>
<keyword evidence="3 4" id="KW-1015">Disulfide bond</keyword>
<protein>
    <submittedName>
        <fullName evidence="7">Complement factor H-related protein 3 isoform X9</fullName>
    </submittedName>
</protein>
<evidence type="ECO:0000256" key="3">
    <source>
        <dbReference type="ARBA" id="ARBA00023157"/>
    </source>
</evidence>
<dbReference type="KEGG" id="pdic:114512472"/>
<proteinExistence type="predicted"/>
<dbReference type="GeneID" id="114512472"/>
<evidence type="ECO:0000256" key="1">
    <source>
        <dbReference type="ARBA" id="ARBA00022659"/>
    </source>
</evidence>